<dbReference type="Proteomes" id="UP000492821">
    <property type="component" value="Unassembled WGS sequence"/>
</dbReference>
<evidence type="ECO:0000313" key="3">
    <source>
        <dbReference type="WBParaSite" id="Pan_g5805.t1"/>
    </source>
</evidence>
<dbReference type="PANTHER" id="PTHR46432:SF1">
    <property type="entry name" value="F-BOX ONLY PROTEIN 42"/>
    <property type="match status" value="1"/>
</dbReference>
<evidence type="ECO:0000256" key="1">
    <source>
        <dbReference type="SAM" id="MobiDB-lite"/>
    </source>
</evidence>
<feature type="region of interest" description="Disordered" evidence="1">
    <location>
        <begin position="90"/>
        <end position="125"/>
    </location>
</feature>
<dbReference type="PANTHER" id="PTHR46432">
    <property type="entry name" value="F-BOX ONLY PROTEIN 42"/>
    <property type="match status" value="1"/>
</dbReference>
<feature type="compositionally biased region" description="Low complexity" evidence="1">
    <location>
        <begin position="97"/>
        <end position="111"/>
    </location>
</feature>
<proteinExistence type="predicted"/>
<reference evidence="2" key="1">
    <citation type="journal article" date="2013" name="Genetics">
        <title>The draft genome and transcriptome of Panagrellus redivivus are shaped by the harsh demands of a free-living lifestyle.</title>
        <authorList>
            <person name="Srinivasan J."/>
            <person name="Dillman A.R."/>
            <person name="Macchietto M.G."/>
            <person name="Heikkinen L."/>
            <person name="Lakso M."/>
            <person name="Fracchia K.M."/>
            <person name="Antoshechkin I."/>
            <person name="Mortazavi A."/>
            <person name="Wong G."/>
            <person name="Sternberg P.W."/>
        </authorList>
    </citation>
    <scope>NUCLEOTIDE SEQUENCE [LARGE SCALE GENOMIC DNA]</scope>
    <source>
        <strain evidence="2">MT8872</strain>
    </source>
</reference>
<feature type="compositionally biased region" description="Polar residues" evidence="1">
    <location>
        <begin position="211"/>
        <end position="224"/>
    </location>
</feature>
<protein>
    <submittedName>
        <fullName evidence="3">Uncharacterized protein</fullName>
    </submittedName>
</protein>
<organism evidence="2 3">
    <name type="scientific">Panagrellus redivivus</name>
    <name type="common">Microworm</name>
    <dbReference type="NCBI Taxonomy" id="6233"/>
    <lineage>
        <taxon>Eukaryota</taxon>
        <taxon>Metazoa</taxon>
        <taxon>Ecdysozoa</taxon>
        <taxon>Nematoda</taxon>
        <taxon>Chromadorea</taxon>
        <taxon>Rhabditida</taxon>
        <taxon>Tylenchina</taxon>
        <taxon>Panagrolaimomorpha</taxon>
        <taxon>Panagrolaimoidea</taxon>
        <taxon>Panagrolaimidae</taxon>
        <taxon>Panagrellus</taxon>
    </lineage>
</organism>
<dbReference type="GO" id="GO:0019005">
    <property type="term" value="C:SCF ubiquitin ligase complex"/>
    <property type="evidence" value="ECO:0007669"/>
    <property type="project" value="TreeGrafter"/>
</dbReference>
<name>A0A7E4ZZP6_PANRE</name>
<feature type="compositionally biased region" description="Polar residues" evidence="1">
    <location>
        <begin position="162"/>
        <end position="180"/>
    </location>
</feature>
<accession>A0A7E4ZZP6</accession>
<keyword evidence="2" id="KW-1185">Reference proteome</keyword>
<dbReference type="WBParaSite" id="Pan_g5805.t1">
    <property type="protein sequence ID" value="Pan_g5805.t1"/>
    <property type="gene ID" value="Pan_g5805"/>
</dbReference>
<dbReference type="GO" id="GO:1990756">
    <property type="term" value="F:ubiquitin-like ligase-substrate adaptor activity"/>
    <property type="evidence" value="ECO:0007669"/>
    <property type="project" value="TreeGrafter"/>
</dbReference>
<reference evidence="3" key="2">
    <citation type="submission" date="2020-10" db="UniProtKB">
        <authorList>
            <consortium name="WormBaseParasite"/>
        </authorList>
    </citation>
    <scope>IDENTIFICATION</scope>
</reference>
<sequence length="341" mass="37139">MDESPVPRHGHCQIVIDDYNVLVIGGASVIRGINNDVFLLTFDKLCGSGIWTKIKINNKEYWPPHVWGIRGCQVGKNVVFLSRPHRVERPALTPTPSIASSSSGSQSRLASPDSPQDRRAVAAAFSSAQRSQGLTASAALRRKAQFLTSKSLDEQKNDPPCSASNGFLSVSPQNPPSTQHPRGIELQRACSIPAIIVGEIPKLVVTDDLSAKSSNRNGISPQSDSSDKSEKTNIDVSRNSSSTSLFNDESDLYNRLCVFSLDTSNVLTDHEVTWRQQQVESNAPPLLILYSIVEANGELVVFGGMKDPTTLSNPFLQANSFNEPGAATNQTYLLKPDYFQI</sequence>
<dbReference type="InterPro" id="IPR052821">
    <property type="entry name" value="F-box_only_SRC"/>
</dbReference>
<feature type="region of interest" description="Disordered" evidence="1">
    <location>
        <begin position="211"/>
        <end position="241"/>
    </location>
</feature>
<dbReference type="AlphaFoldDB" id="A0A7E4ZZP6"/>
<evidence type="ECO:0000313" key="2">
    <source>
        <dbReference type="Proteomes" id="UP000492821"/>
    </source>
</evidence>
<feature type="region of interest" description="Disordered" evidence="1">
    <location>
        <begin position="149"/>
        <end position="182"/>
    </location>
</feature>